<feature type="region of interest" description="Disordered" evidence="1">
    <location>
        <begin position="1"/>
        <end position="21"/>
    </location>
</feature>
<sequence>MSLSLARHRRPQTAHRRNLTRGNSLTLSFDISLSRGPSLSTSRSLSSWQPLLSLSRLSSPPSSALDDET</sequence>
<name>A0AAP0KQ91_9MAGN</name>
<evidence type="ECO:0000313" key="2">
    <source>
        <dbReference type="EMBL" id="KAK9155913.1"/>
    </source>
</evidence>
<feature type="compositionally biased region" description="Basic residues" evidence="1">
    <location>
        <begin position="1"/>
        <end position="19"/>
    </location>
</feature>
<gene>
    <name evidence="2" type="ORF">Sjap_003393</name>
</gene>
<keyword evidence="3" id="KW-1185">Reference proteome</keyword>
<evidence type="ECO:0000256" key="1">
    <source>
        <dbReference type="SAM" id="MobiDB-lite"/>
    </source>
</evidence>
<protein>
    <submittedName>
        <fullName evidence="2">Uncharacterized protein</fullName>
    </submittedName>
</protein>
<evidence type="ECO:0000313" key="3">
    <source>
        <dbReference type="Proteomes" id="UP001417504"/>
    </source>
</evidence>
<dbReference type="AlphaFoldDB" id="A0AAP0KQ91"/>
<organism evidence="2 3">
    <name type="scientific">Stephania japonica</name>
    <dbReference type="NCBI Taxonomy" id="461633"/>
    <lineage>
        <taxon>Eukaryota</taxon>
        <taxon>Viridiplantae</taxon>
        <taxon>Streptophyta</taxon>
        <taxon>Embryophyta</taxon>
        <taxon>Tracheophyta</taxon>
        <taxon>Spermatophyta</taxon>
        <taxon>Magnoliopsida</taxon>
        <taxon>Ranunculales</taxon>
        <taxon>Menispermaceae</taxon>
        <taxon>Menispermoideae</taxon>
        <taxon>Cissampelideae</taxon>
        <taxon>Stephania</taxon>
    </lineage>
</organism>
<proteinExistence type="predicted"/>
<accession>A0AAP0KQ91</accession>
<reference evidence="2 3" key="1">
    <citation type="submission" date="2024-01" db="EMBL/GenBank/DDBJ databases">
        <title>Genome assemblies of Stephania.</title>
        <authorList>
            <person name="Yang L."/>
        </authorList>
    </citation>
    <scope>NUCLEOTIDE SEQUENCE [LARGE SCALE GENOMIC DNA]</scope>
    <source>
        <strain evidence="2">QJT</strain>
        <tissue evidence="2">Leaf</tissue>
    </source>
</reference>
<dbReference type="Proteomes" id="UP001417504">
    <property type="component" value="Unassembled WGS sequence"/>
</dbReference>
<dbReference type="EMBL" id="JBBNAE010000001">
    <property type="protein sequence ID" value="KAK9155913.1"/>
    <property type="molecule type" value="Genomic_DNA"/>
</dbReference>
<comment type="caution">
    <text evidence="2">The sequence shown here is derived from an EMBL/GenBank/DDBJ whole genome shotgun (WGS) entry which is preliminary data.</text>
</comment>